<accession>A0ABU4BGH7</accession>
<evidence type="ECO:0000313" key="3">
    <source>
        <dbReference type="Proteomes" id="UP001185755"/>
    </source>
</evidence>
<organism evidence="2 3">
    <name type="scientific">Rhodococcoides yunnanense</name>
    <dbReference type="NCBI Taxonomy" id="278209"/>
    <lineage>
        <taxon>Bacteria</taxon>
        <taxon>Bacillati</taxon>
        <taxon>Actinomycetota</taxon>
        <taxon>Actinomycetes</taxon>
        <taxon>Mycobacteriales</taxon>
        <taxon>Nocardiaceae</taxon>
        <taxon>Rhodococcoides</taxon>
    </lineage>
</organism>
<protein>
    <submittedName>
        <fullName evidence="2">DUF2797 domain-containing protein</fullName>
    </submittedName>
</protein>
<dbReference type="Pfam" id="PF10977">
    <property type="entry name" value="DUF2797"/>
    <property type="match status" value="1"/>
</dbReference>
<evidence type="ECO:0000256" key="1">
    <source>
        <dbReference type="SAM" id="MobiDB-lite"/>
    </source>
</evidence>
<dbReference type="EMBL" id="JAWLJX010000006">
    <property type="protein sequence ID" value="MDV6263283.1"/>
    <property type="molecule type" value="Genomic_DNA"/>
</dbReference>
<feature type="region of interest" description="Disordered" evidence="1">
    <location>
        <begin position="1"/>
        <end position="22"/>
    </location>
</feature>
<keyword evidence="3" id="KW-1185">Reference proteome</keyword>
<gene>
    <name evidence="2" type="ORF">R3P96_18270</name>
</gene>
<comment type="caution">
    <text evidence="2">The sequence shown here is derived from an EMBL/GenBank/DDBJ whole genome shotgun (WGS) entry which is preliminary data.</text>
</comment>
<feature type="compositionally biased region" description="Low complexity" evidence="1">
    <location>
        <begin position="1"/>
        <end position="19"/>
    </location>
</feature>
<name>A0ABU4BGH7_9NOCA</name>
<evidence type="ECO:0000313" key="2">
    <source>
        <dbReference type="EMBL" id="MDV6263283.1"/>
    </source>
</evidence>
<dbReference type="Proteomes" id="UP001185755">
    <property type="component" value="Unassembled WGS sequence"/>
</dbReference>
<proteinExistence type="predicted"/>
<dbReference type="InterPro" id="IPR021246">
    <property type="entry name" value="DUF2797"/>
</dbReference>
<reference evidence="2 3" key="1">
    <citation type="submission" date="2023-10" db="EMBL/GenBank/DDBJ databases">
        <title>Development of a sustainable strategy for remediation of hydrocarbon-contaminated territories based on the waste exchange concept.</title>
        <authorList>
            <person name="Krivoruchko A."/>
        </authorList>
    </citation>
    <scope>NUCLEOTIDE SEQUENCE [LARGE SCALE GENOMIC DNA]</scope>
    <source>
        <strain evidence="2 3">IEGM 1323</strain>
    </source>
</reference>
<sequence>MVLGVSWPSKSSPTPTVVPQAPLLTPSPQLRVLDIDTEQIEIHELVGRRLGFRALGASTDRYCTGRTAFRADGPPRYVPCPGRERAVGSGQCETCAGKDSFRFVHTVHRTGFVSRDLEKHVMQPHWLYLAAFANGAFKIGTAADTRKWGRLAEQGAICARYVAHSDDGKAVRVAEDLVTESMGLRQAVRSAAKAASLCLPIDVEKLDAATARRAAQVREMLTGAGIAGCTPIDDRWTPPAGREALSENVSRVAYPADVATGSHGLAIRTCVGQAVIATVDDDTYVVDLAALKGRRIELGAFTSDLPAVQSALF</sequence>